<dbReference type="Gramene" id="KXG29642">
    <property type="protein sequence ID" value="KXG29642"/>
    <property type="gene ID" value="SORBI_3004G069300"/>
</dbReference>
<dbReference type="Proteomes" id="UP000000768">
    <property type="component" value="Chromosome 4"/>
</dbReference>
<evidence type="ECO:0000313" key="1">
    <source>
        <dbReference type="EMBL" id="KXG29642.1"/>
    </source>
</evidence>
<protein>
    <submittedName>
        <fullName evidence="1">Uncharacterized protein</fullName>
    </submittedName>
</protein>
<reference evidence="2" key="2">
    <citation type="journal article" date="2018" name="Plant J.">
        <title>The Sorghum bicolor reference genome: improved assembly, gene annotations, a transcriptome atlas, and signatures of genome organization.</title>
        <authorList>
            <person name="McCormick R.F."/>
            <person name="Truong S.K."/>
            <person name="Sreedasyam A."/>
            <person name="Jenkins J."/>
            <person name="Shu S."/>
            <person name="Sims D."/>
            <person name="Kennedy M."/>
            <person name="Amirebrahimi M."/>
            <person name="Weers B.D."/>
            <person name="McKinley B."/>
            <person name="Mattison A."/>
            <person name="Morishige D.T."/>
            <person name="Grimwood J."/>
            <person name="Schmutz J."/>
            <person name="Mullet J.E."/>
        </authorList>
    </citation>
    <scope>NUCLEOTIDE SEQUENCE [LARGE SCALE GENOMIC DNA]</scope>
    <source>
        <strain evidence="2">cv. BTx623</strain>
    </source>
</reference>
<organism evidence="1 2">
    <name type="scientific">Sorghum bicolor</name>
    <name type="common">Sorghum</name>
    <name type="synonym">Sorghum vulgare</name>
    <dbReference type="NCBI Taxonomy" id="4558"/>
    <lineage>
        <taxon>Eukaryota</taxon>
        <taxon>Viridiplantae</taxon>
        <taxon>Streptophyta</taxon>
        <taxon>Embryophyta</taxon>
        <taxon>Tracheophyta</taxon>
        <taxon>Spermatophyta</taxon>
        <taxon>Magnoliopsida</taxon>
        <taxon>Liliopsida</taxon>
        <taxon>Poales</taxon>
        <taxon>Poaceae</taxon>
        <taxon>PACMAD clade</taxon>
        <taxon>Panicoideae</taxon>
        <taxon>Andropogonodae</taxon>
        <taxon>Andropogoneae</taxon>
        <taxon>Sorghinae</taxon>
        <taxon>Sorghum</taxon>
    </lineage>
</organism>
<reference evidence="1 2" key="1">
    <citation type="journal article" date="2009" name="Nature">
        <title>The Sorghum bicolor genome and the diversification of grasses.</title>
        <authorList>
            <person name="Paterson A.H."/>
            <person name="Bowers J.E."/>
            <person name="Bruggmann R."/>
            <person name="Dubchak I."/>
            <person name="Grimwood J."/>
            <person name="Gundlach H."/>
            <person name="Haberer G."/>
            <person name="Hellsten U."/>
            <person name="Mitros T."/>
            <person name="Poliakov A."/>
            <person name="Schmutz J."/>
            <person name="Spannagl M."/>
            <person name="Tang H."/>
            <person name="Wang X."/>
            <person name="Wicker T."/>
            <person name="Bharti A.K."/>
            <person name="Chapman J."/>
            <person name="Feltus F.A."/>
            <person name="Gowik U."/>
            <person name="Grigoriev I.V."/>
            <person name="Lyons E."/>
            <person name="Maher C.A."/>
            <person name="Martis M."/>
            <person name="Narechania A."/>
            <person name="Otillar R.P."/>
            <person name="Penning B.W."/>
            <person name="Salamov A.A."/>
            <person name="Wang Y."/>
            <person name="Zhang L."/>
            <person name="Carpita N.C."/>
            <person name="Freeling M."/>
            <person name="Gingle A.R."/>
            <person name="Hash C.T."/>
            <person name="Keller B."/>
            <person name="Klein P."/>
            <person name="Kresovich S."/>
            <person name="McCann M.C."/>
            <person name="Ming R."/>
            <person name="Peterson D.G."/>
            <person name="Mehboob-ur-Rahman"/>
            <person name="Ware D."/>
            <person name="Westhoff P."/>
            <person name="Mayer K.F."/>
            <person name="Messing J."/>
            <person name="Rokhsar D.S."/>
        </authorList>
    </citation>
    <scope>NUCLEOTIDE SEQUENCE [LARGE SCALE GENOMIC DNA]</scope>
    <source>
        <strain evidence="2">cv. BTx623</strain>
    </source>
</reference>
<name>A0A194YN62_SORBI</name>
<dbReference type="EMBL" id="CM000763">
    <property type="protein sequence ID" value="KXG29642.1"/>
    <property type="molecule type" value="Genomic_DNA"/>
</dbReference>
<gene>
    <name evidence="1" type="ORF">SORBI_3004G069300</name>
</gene>
<keyword evidence="2" id="KW-1185">Reference proteome</keyword>
<proteinExistence type="predicted"/>
<sequence>MQTKLLSRLPNFYPVRAMFWTSWFKWCWKNLSLACYGNHILYSKFLEPLIDLE</sequence>
<dbReference type="InParanoid" id="A0A194YN62"/>
<accession>A0A194YN62</accession>
<evidence type="ECO:0000313" key="2">
    <source>
        <dbReference type="Proteomes" id="UP000000768"/>
    </source>
</evidence>
<dbReference type="AlphaFoldDB" id="A0A194YN62"/>